<sequence length="297" mass="33921">MHSYLRAIGFSNINNRMELNQLFDNITEHATKKRIIQMNNTGNLAEITMEYGEGIGITLRGEMDENNNFHMEHYFPCVLGHNVSTREEVGINKRVDAEAYTGMCDDYRLGVSLIFYLQNVIEYLEKKNQNMPMNTPFNITLAALSLEGKILLPIEMNEVQVRNISAETKYRNNLIAEAKKGNQDAIDSLTIDDIDTYAMVSRRAKKEDIYSIVDTSFIPFGSESDNYSVIATITDCNIITNSYTKEEVYDLQLLCNDIIFRVCINKEDLIGEPLVGRRFKGNIWMQGSIAFSEQTKD</sequence>
<evidence type="ECO:0000313" key="2">
    <source>
        <dbReference type="Proteomes" id="UP000574276"/>
    </source>
</evidence>
<protein>
    <submittedName>
        <fullName evidence="1">DUF3881 family protein</fullName>
    </submittedName>
</protein>
<accession>A0A839K4F4</accession>
<dbReference type="EMBL" id="JACEGA010000001">
    <property type="protein sequence ID" value="MBB2184754.1"/>
    <property type="molecule type" value="Genomic_DNA"/>
</dbReference>
<keyword evidence="2" id="KW-1185">Reference proteome</keyword>
<gene>
    <name evidence="1" type="ORF">H0486_18010</name>
</gene>
<proteinExistence type="predicted"/>
<comment type="caution">
    <text evidence="1">The sequence shown here is derived from an EMBL/GenBank/DDBJ whole genome shotgun (WGS) entry which is preliminary data.</text>
</comment>
<name>A0A839K4F4_9FIRM</name>
<dbReference type="RefSeq" id="WP_228354313.1">
    <property type="nucleotide sequence ID" value="NZ_JACEGA010000001.1"/>
</dbReference>
<evidence type="ECO:0000313" key="1">
    <source>
        <dbReference type="EMBL" id="MBB2184754.1"/>
    </source>
</evidence>
<organism evidence="1 2">
    <name type="scientific">Variimorphobacter saccharofermentans</name>
    <dbReference type="NCBI Taxonomy" id="2755051"/>
    <lineage>
        <taxon>Bacteria</taxon>
        <taxon>Bacillati</taxon>
        <taxon>Bacillota</taxon>
        <taxon>Clostridia</taxon>
        <taxon>Lachnospirales</taxon>
        <taxon>Lachnospiraceae</taxon>
        <taxon>Variimorphobacter</taxon>
    </lineage>
</organism>
<dbReference type="InterPro" id="IPR024541">
    <property type="entry name" value="DUF3881"/>
</dbReference>
<dbReference type="AlphaFoldDB" id="A0A839K4F4"/>
<dbReference type="Proteomes" id="UP000574276">
    <property type="component" value="Unassembled WGS sequence"/>
</dbReference>
<dbReference type="Pfam" id="PF12997">
    <property type="entry name" value="DUF3881"/>
    <property type="match status" value="1"/>
</dbReference>
<reference evidence="1 2" key="1">
    <citation type="submission" date="2020-07" db="EMBL/GenBank/DDBJ databases">
        <title>Characterization and genome sequencing of isolate MD1, a novel member within the family Lachnospiraceae.</title>
        <authorList>
            <person name="Rettenmaier R."/>
            <person name="Di Bello L."/>
            <person name="Zinser C."/>
            <person name="Scheitz K."/>
            <person name="Liebl W."/>
            <person name="Zverlov V."/>
        </authorList>
    </citation>
    <scope>NUCLEOTIDE SEQUENCE [LARGE SCALE GENOMIC DNA]</scope>
    <source>
        <strain evidence="1 2">MD1</strain>
    </source>
</reference>